<dbReference type="GO" id="GO:0001228">
    <property type="term" value="F:DNA-binding transcription activator activity, RNA polymerase II-specific"/>
    <property type="evidence" value="ECO:0007669"/>
    <property type="project" value="TreeGrafter"/>
</dbReference>
<keyword evidence="3" id="KW-0677">Repeat</keyword>
<dbReference type="InterPro" id="IPR013087">
    <property type="entry name" value="Znf_C2H2_type"/>
</dbReference>
<name>A0A6I9X393_9HYME</name>
<gene>
    <name evidence="11" type="primary">LOC105433420</name>
</gene>
<dbReference type="RefSeq" id="XP_011647056.1">
    <property type="nucleotide sequence ID" value="XM_011648754.2"/>
</dbReference>
<evidence type="ECO:0000256" key="1">
    <source>
        <dbReference type="ARBA" id="ARBA00004123"/>
    </source>
</evidence>
<dbReference type="SUPFAM" id="SSF57667">
    <property type="entry name" value="beta-beta-alpha zinc fingers"/>
    <property type="match status" value="1"/>
</dbReference>
<dbReference type="PANTHER" id="PTHR24376:SF216">
    <property type="entry name" value="ZINC FINGER PROTEIN 420-LIKE"/>
    <property type="match status" value="1"/>
</dbReference>
<dbReference type="AlphaFoldDB" id="A0A6I9X393"/>
<protein>
    <submittedName>
        <fullName evidence="11">Zinc finger and BTB domain-containing protein 41-like</fullName>
    </submittedName>
</protein>
<keyword evidence="10" id="KW-1185">Reference proteome</keyword>
<keyword evidence="5" id="KW-0862">Zinc</keyword>
<dbReference type="PANTHER" id="PTHR24376">
    <property type="entry name" value="ZINC FINGER PROTEIN"/>
    <property type="match status" value="1"/>
</dbReference>
<evidence type="ECO:0000313" key="11">
    <source>
        <dbReference type="RefSeq" id="XP_011647056.1"/>
    </source>
</evidence>
<dbReference type="GO" id="GO:0005634">
    <property type="term" value="C:nucleus"/>
    <property type="evidence" value="ECO:0007669"/>
    <property type="project" value="UniProtKB-SubCell"/>
</dbReference>
<feature type="domain" description="C2H2-type" evidence="9">
    <location>
        <begin position="49"/>
        <end position="77"/>
    </location>
</feature>
<sequence length="375" mass="43784">MSTGSQHNCVLCESKLDSKEALQEHFRKHANKEIDMRGMPVRSRKSTATQCDICGQSFDTITATIRHRFKMHPNSPNKFYCFYCGKQFPLKTHRDSHQMSHDTSESEKKEEHRKCEECNVLFYNQKALNYHHRSVHKILVYMFQPIATPPPSNKIKLNSMNDALSVYYCHLCGVEYVIKFNLQQHLEKMHTPEERETMPDDLIKCTVCSALFCNKKAYNVHNAYHQPDDLYVTSEQQRMQTVTRIDQTFDIRRVETMADKYIPRSNIFKKAIKHEIELNKTQKIEIKEIKKERFVSLEDTVDANESSDSELEIKKIKRERSVSFDDNIDSNDLSDSETNIKEIKRERSISLDDVVGTNESSDSESDIPLERRIAS</sequence>
<comment type="subcellular location">
    <subcellularLocation>
        <location evidence="1">Nucleus</location>
    </subcellularLocation>
</comment>
<feature type="domain" description="C2H2-type" evidence="9">
    <location>
        <begin position="167"/>
        <end position="195"/>
    </location>
</feature>
<evidence type="ECO:0000256" key="8">
    <source>
        <dbReference type="SAM" id="MobiDB-lite"/>
    </source>
</evidence>
<keyword evidence="4 7" id="KW-0863">Zinc-finger</keyword>
<dbReference type="InterPro" id="IPR036236">
    <property type="entry name" value="Znf_C2H2_sf"/>
</dbReference>
<dbReference type="PROSITE" id="PS50157">
    <property type="entry name" value="ZINC_FINGER_C2H2_2"/>
    <property type="match status" value="4"/>
</dbReference>
<organism evidence="10 11">
    <name type="scientific">Pogonomyrmex barbatus</name>
    <name type="common">red harvester ant</name>
    <dbReference type="NCBI Taxonomy" id="144034"/>
    <lineage>
        <taxon>Eukaryota</taxon>
        <taxon>Metazoa</taxon>
        <taxon>Ecdysozoa</taxon>
        <taxon>Arthropoda</taxon>
        <taxon>Hexapoda</taxon>
        <taxon>Insecta</taxon>
        <taxon>Pterygota</taxon>
        <taxon>Neoptera</taxon>
        <taxon>Endopterygota</taxon>
        <taxon>Hymenoptera</taxon>
        <taxon>Apocrita</taxon>
        <taxon>Aculeata</taxon>
        <taxon>Formicoidea</taxon>
        <taxon>Formicidae</taxon>
        <taxon>Myrmicinae</taxon>
        <taxon>Pogonomyrmex</taxon>
    </lineage>
</organism>
<evidence type="ECO:0000313" key="10">
    <source>
        <dbReference type="Proteomes" id="UP000504615"/>
    </source>
</evidence>
<evidence type="ECO:0000256" key="4">
    <source>
        <dbReference type="ARBA" id="ARBA00022771"/>
    </source>
</evidence>
<feature type="domain" description="C2H2-type" evidence="9">
    <location>
        <begin position="113"/>
        <end position="136"/>
    </location>
</feature>
<dbReference type="Proteomes" id="UP000504615">
    <property type="component" value="Unplaced"/>
</dbReference>
<accession>A0A6I9X393</accession>
<keyword evidence="2" id="KW-0479">Metal-binding</keyword>
<reference evidence="11" key="1">
    <citation type="submission" date="2025-08" db="UniProtKB">
        <authorList>
            <consortium name="RefSeq"/>
        </authorList>
    </citation>
    <scope>IDENTIFICATION</scope>
</reference>
<feature type="region of interest" description="Disordered" evidence="8">
    <location>
        <begin position="351"/>
        <end position="375"/>
    </location>
</feature>
<dbReference type="PROSITE" id="PS00028">
    <property type="entry name" value="ZINC_FINGER_C2H2_1"/>
    <property type="match status" value="6"/>
</dbReference>
<dbReference type="Gene3D" id="3.30.160.60">
    <property type="entry name" value="Classic Zinc Finger"/>
    <property type="match status" value="3"/>
</dbReference>
<dbReference type="GeneID" id="105433420"/>
<evidence type="ECO:0000256" key="3">
    <source>
        <dbReference type="ARBA" id="ARBA00022737"/>
    </source>
</evidence>
<dbReference type="SMART" id="SM00355">
    <property type="entry name" value="ZnF_C2H2"/>
    <property type="match status" value="6"/>
</dbReference>
<keyword evidence="6" id="KW-0539">Nucleus</keyword>
<dbReference type="OrthoDB" id="203599at2759"/>
<evidence type="ECO:0000256" key="5">
    <source>
        <dbReference type="ARBA" id="ARBA00022833"/>
    </source>
</evidence>
<dbReference type="GO" id="GO:0008270">
    <property type="term" value="F:zinc ion binding"/>
    <property type="evidence" value="ECO:0007669"/>
    <property type="project" value="UniProtKB-KW"/>
</dbReference>
<evidence type="ECO:0000259" key="9">
    <source>
        <dbReference type="PROSITE" id="PS50157"/>
    </source>
</evidence>
<dbReference type="GO" id="GO:0000978">
    <property type="term" value="F:RNA polymerase II cis-regulatory region sequence-specific DNA binding"/>
    <property type="evidence" value="ECO:0007669"/>
    <property type="project" value="TreeGrafter"/>
</dbReference>
<evidence type="ECO:0000256" key="7">
    <source>
        <dbReference type="PROSITE-ProRule" id="PRU00042"/>
    </source>
</evidence>
<evidence type="ECO:0000256" key="6">
    <source>
        <dbReference type="ARBA" id="ARBA00023242"/>
    </source>
</evidence>
<dbReference type="KEGG" id="pbar:105433420"/>
<proteinExistence type="predicted"/>
<evidence type="ECO:0000256" key="2">
    <source>
        <dbReference type="ARBA" id="ARBA00022723"/>
    </source>
</evidence>
<feature type="domain" description="C2H2-type" evidence="9">
    <location>
        <begin position="79"/>
        <end position="106"/>
    </location>
</feature>